<dbReference type="InterPro" id="IPR044861">
    <property type="entry name" value="IPNS-like_FE2OG_OXY"/>
</dbReference>
<dbReference type="AlphaFoldDB" id="A0A5N5FJ03"/>
<evidence type="ECO:0000259" key="1">
    <source>
        <dbReference type="Pfam" id="PF03171"/>
    </source>
</evidence>
<name>A0A5N5FJ03_9ROSA</name>
<organism evidence="2 3">
    <name type="scientific">Pyrus ussuriensis x Pyrus communis</name>
    <dbReference type="NCBI Taxonomy" id="2448454"/>
    <lineage>
        <taxon>Eukaryota</taxon>
        <taxon>Viridiplantae</taxon>
        <taxon>Streptophyta</taxon>
        <taxon>Embryophyta</taxon>
        <taxon>Tracheophyta</taxon>
        <taxon>Spermatophyta</taxon>
        <taxon>Magnoliopsida</taxon>
        <taxon>eudicotyledons</taxon>
        <taxon>Gunneridae</taxon>
        <taxon>Pentapetalae</taxon>
        <taxon>rosids</taxon>
        <taxon>fabids</taxon>
        <taxon>Rosales</taxon>
        <taxon>Rosaceae</taxon>
        <taxon>Amygdaloideae</taxon>
        <taxon>Maleae</taxon>
        <taxon>Pyrus</taxon>
    </lineage>
</organism>
<dbReference type="OrthoDB" id="288590at2759"/>
<protein>
    <recommendedName>
        <fullName evidence="1">Isopenicillin N synthase-like Fe(2+) 2OG dioxygenase domain-containing protein</fullName>
    </recommendedName>
</protein>
<feature type="domain" description="Isopenicillin N synthase-like Fe(2+) 2OG dioxygenase" evidence="1">
    <location>
        <begin position="18"/>
        <end position="69"/>
    </location>
</feature>
<comment type="caution">
    <text evidence="2">The sequence shown here is derived from an EMBL/GenBank/DDBJ whole genome shotgun (WGS) entry which is preliminary data.</text>
</comment>
<dbReference type="EMBL" id="SMOL01000695">
    <property type="protein sequence ID" value="KAB2602917.1"/>
    <property type="molecule type" value="Genomic_DNA"/>
</dbReference>
<dbReference type="Gene3D" id="2.60.120.330">
    <property type="entry name" value="B-lactam Antibiotic, Isopenicillin N Synthase, Chain"/>
    <property type="match status" value="1"/>
</dbReference>
<reference evidence="2 3" key="1">
    <citation type="submission" date="2019-09" db="EMBL/GenBank/DDBJ databases">
        <authorList>
            <person name="Ou C."/>
        </authorList>
    </citation>
    <scope>NUCLEOTIDE SEQUENCE [LARGE SCALE GENOMIC DNA]</scope>
    <source>
        <strain evidence="2">S2</strain>
        <tissue evidence="2">Leaf</tissue>
    </source>
</reference>
<reference evidence="3" key="2">
    <citation type="submission" date="2019-10" db="EMBL/GenBank/DDBJ databases">
        <title>A de novo genome assembly of a pear dwarfing rootstock.</title>
        <authorList>
            <person name="Wang F."/>
            <person name="Wang J."/>
            <person name="Li S."/>
            <person name="Zhang Y."/>
            <person name="Fang M."/>
            <person name="Ma L."/>
            <person name="Zhao Y."/>
            <person name="Jiang S."/>
        </authorList>
    </citation>
    <scope>NUCLEOTIDE SEQUENCE [LARGE SCALE GENOMIC DNA]</scope>
</reference>
<dbReference type="SUPFAM" id="SSF51197">
    <property type="entry name" value="Clavaminate synthase-like"/>
    <property type="match status" value="1"/>
</dbReference>
<evidence type="ECO:0000313" key="2">
    <source>
        <dbReference type="EMBL" id="KAB2602917.1"/>
    </source>
</evidence>
<dbReference type="Proteomes" id="UP000327157">
    <property type="component" value="Chromosome 10"/>
</dbReference>
<dbReference type="Pfam" id="PF03171">
    <property type="entry name" value="2OG-FeII_Oxy"/>
    <property type="match status" value="1"/>
</dbReference>
<evidence type="ECO:0000313" key="3">
    <source>
        <dbReference type="Proteomes" id="UP000327157"/>
    </source>
</evidence>
<sequence>MPVSSMLVMLFINQSSNFIPSPLVELRSFIKQIDMFMQIWSNERYGSMEHRVMVNSEKERLSIAYFLNPAHYIGITAYSLGKFITRRKLTNLKILNTENIQFYHFREPD</sequence>
<accession>A0A5N5FJ03</accession>
<proteinExistence type="predicted"/>
<dbReference type="InterPro" id="IPR027443">
    <property type="entry name" value="IPNS-like_sf"/>
</dbReference>
<reference evidence="2 3" key="3">
    <citation type="submission" date="2019-11" db="EMBL/GenBank/DDBJ databases">
        <title>A de novo genome assembly of a pear dwarfing rootstock.</title>
        <authorList>
            <person name="Wang F."/>
            <person name="Wang J."/>
            <person name="Li S."/>
            <person name="Zhang Y."/>
            <person name="Fang M."/>
            <person name="Ma L."/>
            <person name="Zhao Y."/>
            <person name="Jiang S."/>
        </authorList>
    </citation>
    <scope>NUCLEOTIDE SEQUENCE [LARGE SCALE GENOMIC DNA]</scope>
    <source>
        <strain evidence="2">S2</strain>
        <tissue evidence="2">Leaf</tissue>
    </source>
</reference>
<keyword evidence="3" id="KW-1185">Reference proteome</keyword>
<gene>
    <name evidence="2" type="ORF">D8674_003922</name>
</gene>